<dbReference type="AlphaFoldDB" id="A0A3D9RYR7"/>
<dbReference type="SUPFAM" id="SSF47384">
    <property type="entry name" value="Homodimeric domain of signal transducing histidine kinase"/>
    <property type="match status" value="1"/>
</dbReference>
<keyword evidence="4" id="KW-0808">Transferase</keyword>
<dbReference type="InterPro" id="IPR050736">
    <property type="entry name" value="Sensor_HK_Regulatory"/>
</dbReference>
<dbReference type="InterPro" id="IPR000644">
    <property type="entry name" value="CBS_dom"/>
</dbReference>
<name>A0A3D9RYR7_9FLAO</name>
<dbReference type="SMART" id="SM00387">
    <property type="entry name" value="HATPase_c"/>
    <property type="match status" value="1"/>
</dbReference>
<dbReference type="GO" id="GO:0000155">
    <property type="term" value="F:phosphorelay sensor kinase activity"/>
    <property type="evidence" value="ECO:0007669"/>
    <property type="project" value="InterPro"/>
</dbReference>
<organism evidence="8 9">
    <name type="scientific">Lutibacter oceani</name>
    <dbReference type="NCBI Taxonomy" id="1853311"/>
    <lineage>
        <taxon>Bacteria</taxon>
        <taxon>Pseudomonadati</taxon>
        <taxon>Bacteroidota</taxon>
        <taxon>Flavobacteriia</taxon>
        <taxon>Flavobacteriales</taxon>
        <taxon>Flavobacteriaceae</taxon>
        <taxon>Lutibacter</taxon>
    </lineage>
</organism>
<dbReference type="Gene3D" id="3.30.565.10">
    <property type="entry name" value="Histidine kinase-like ATPase, C-terminal domain"/>
    <property type="match status" value="1"/>
</dbReference>
<gene>
    <name evidence="8" type="ORF">BX611_1321</name>
</gene>
<dbReference type="PRINTS" id="PR00344">
    <property type="entry name" value="BCTRLSENSOR"/>
</dbReference>
<dbReference type="InterPro" id="IPR046342">
    <property type="entry name" value="CBS_dom_sf"/>
</dbReference>
<dbReference type="InterPro" id="IPR003594">
    <property type="entry name" value="HATPase_dom"/>
</dbReference>
<dbReference type="SMART" id="SM00388">
    <property type="entry name" value="HisKA"/>
    <property type="match status" value="1"/>
</dbReference>
<protein>
    <recommendedName>
        <fullName evidence="2">histidine kinase</fullName>
        <ecNumber evidence="2">2.7.13.3</ecNumber>
    </recommendedName>
</protein>
<keyword evidence="9" id="KW-1185">Reference proteome</keyword>
<dbReference type="CDD" id="cd00082">
    <property type="entry name" value="HisKA"/>
    <property type="match status" value="1"/>
</dbReference>
<dbReference type="InterPro" id="IPR004358">
    <property type="entry name" value="Sig_transdc_His_kin-like_C"/>
</dbReference>
<evidence type="ECO:0000256" key="1">
    <source>
        <dbReference type="ARBA" id="ARBA00000085"/>
    </source>
</evidence>
<dbReference type="Pfam" id="PF02518">
    <property type="entry name" value="HATPase_c"/>
    <property type="match status" value="1"/>
</dbReference>
<accession>A0A3D9RYR7</accession>
<dbReference type="FunFam" id="3.30.565.10:FF:000006">
    <property type="entry name" value="Sensor histidine kinase WalK"/>
    <property type="match status" value="1"/>
</dbReference>
<dbReference type="Gene3D" id="3.10.580.10">
    <property type="entry name" value="CBS-domain"/>
    <property type="match status" value="1"/>
</dbReference>
<evidence type="ECO:0000256" key="3">
    <source>
        <dbReference type="ARBA" id="ARBA00022553"/>
    </source>
</evidence>
<dbReference type="Proteomes" id="UP000256429">
    <property type="component" value="Unassembled WGS sequence"/>
</dbReference>
<dbReference type="SUPFAM" id="SSF54631">
    <property type="entry name" value="CBS-domain pair"/>
    <property type="match status" value="1"/>
</dbReference>
<dbReference type="InterPro" id="IPR036890">
    <property type="entry name" value="HATPase_C_sf"/>
</dbReference>
<feature type="domain" description="Histidine kinase" evidence="7">
    <location>
        <begin position="141"/>
        <end position="358"/>
    </location>
</feature>
<comment type="caution">
    <text evidence="8">The sequence shown here is derived from an EMBL/GenBank/DDBJ whole genome shotgun (WGS) entry which is preliminary data.</text>
</comment>
<keyword evidence="6" id="KW-0902">Two-component regulatory system</keyword>
<dbReference type="RefSeq" id="WP_115879367.1">
    <property type="nucleotide sequence ID" value="NZ_QTTQ01000010.1"/>
</dbReference>
<dbReference type="InterPro" id="IPR003661">
    <property type="entry name" value="HisK_dim/P_dom"/>
</dbReference>
<dbReference type="OrthoDB" id="9781208at2"/>
<dbReference type="Pfam" id="PF00512">
    <property type="entry name" value="HisKA"/>
    <property type="match status" value="1"/>
</dbReference>
<sequence length="358" mass="40791">MKISHLIRRDFLTINPFYGINAIKKELLKRTALVVKDENQFYGVLTTNDLVTNPKVLVIDCLSIKNMVDCGQSVQEVLSEMKITNTDVLPISEDGKFIGLVFRNELYNYLSEYNLELETIIEERTQELKSALETKDLMFSIIAHDLRSPFNSILGFTDILKRNLRNYEVEKLEKFIYEMNTQAKKTYSLLDNLLSWSKNQSGKLAFNLSHCDIGKISDEVIEQLKETAQMKNITIKSFYPEGLSINADKNMLEVILRNLISNAIKFTYNNGLVEVYSIEIGDFIEVTVSDNGIGVDDEDKIKIFTINDNKTKIGTANEKGSGLGLVVCKDFVEKHHGKIWVENNKDKGSLFKFTLPIS</sequence>
<dbReference type="EC" id="2.7.13.3" evidence="2"/>
<evidence type="ECO:0000256" key="2">
    <source>
        <dbReference type="ARBA" id="ARBA00012438"/>
    </source>
</evidence>
<dbReference type="PANTHER" id="PTHR43711">
    <property type="entry name" value="TWO-COMPONENT HISTIDINE KINASE"/>
    <property type="match status" value="1"/>
</dbReference>
<dbReference type="CDD" id="cd00075">
    <property type="entry name" value="HATPase"/>
    <property type="match status" value="1"/>
</dbReference>
<dbReference type="EMBL" id="QTTQ01000010">
    <property type="protein sequence ID" value="REE81785.1"/>
    <property type="molecule type" value="Genomic_DNA"/>
</dbReference>
<dbReference type="PROSITE" id="PS50109">
    <property type="entry name" value="HIS_KIN"/>
    <property type="match status" value="1"/>
</dbReference>
<keyword evidence="5 8" id="KW-0418">Kinase</keyword>
<proteinExistence type="predicted"/>
<evidence type="ECO:0000256" key="6">
    <source>
        <dbReference type="ARBA" id="ARBA00023012"/>
    </source>
</evidence>
<dbReference type="Gene3D" id="1.10.287.130">
    <property type="match status" value="1"/>
</dbReference>
<dbReference type="InterPro" id="IPR005467">
    <property type="entry name" value="His_kinase_dom"/>
</dbReference>
<evidence type="ECO:0000256" key="4">
    <source>
        <dbReference type="ARBA" id="ARBA00022679"/>
    </source>
</evidence>
<dbReference type="SUPFAM" id="SSF55874">
    <property type="entry name" value="ATPase domain of HSP90 chaperone/DNA topoisomerase II/histidine kinase"/>
    <property type="match status" value="1"/>
</dbReference>
<dbReference type="PANTHER" id="PTHR43711:SF1">
    <property type="entry name" value="HISTIDINE KINASE 1"/>
    <property type="match status" value="1"/>
</dbReference>
<reference evidence="8 9" key="1">
    <citation type="submission" date="2018-08" db="EMBL/GenBank/DDBJ databases">
        <title>Genomic Encyclopedia of Type Strains, Phase III (KMG-III): the genomes of soil and plant-associated and newly described type strains.</title>
        <authorList>
            <person name="Whitman W."/>
        </authorList>
    </citation>
    <scope>NUCLEOTIDE SEQUENCE [LARGE SCALE GENOMIC DNA]</scope>
    <source>
        <strain evidence="8 9">325-5</strain>
    </source>
</reference>
<evidence type="ECO:0000313" key="9">
    <source>
        <dbReference type="Proteomes" id="UP000256429"/>
    </source>
</evidence>
<dbReference type="InterPro" id="IPR036097">
    <property type="entry name" value="HisK_dim/P_sf"/>
</dbReference>
<dbReference type="Pfam" id="PF00571">
    <property type="entry name" value="CBS"/>
    <property type="match status" value="1"/>
</dbReference>
<keyword evidence="3" id="KW-0597">Phosphoprotein</keyword>
<comment type="catalytic activity">
    <reaction evidence="1">
        <text>ATP + protein L-histidine = ADP + protein N-phospho-L-histidine.</text>
        <dbReference type="EC" id="2.7.13.3"/>
    </reaction>
</comment>
<evidence type="ECO:0000256" key="5">
    <source>
        <dbReference type="ARBA" id="ARBA00022777"/>
    </source>
</evidence>
<evidence type="ECO:0000259" key="7">
    <source>
        <dbReference type="PROSITE" id="PS50109"/>
    </source>
</evidence>
<evidence type="ECO:0000313" key="8">
    <source>
        <dbReference type="EMBL" id="REE81785.1"/>
    </source>
</evidence>